<comment type="caution">
    <text evidence="2">The sequence shown here is derived from an EMBL/GenBank/DDBJ whole genome shotgun (WGS) entry which is preliminary data.</text>
</comment>
<accession>A0A839HDM8</accession>
<feature type="transmembrane region" description="Helical" evidence="1">
    <location>
        <begin position="20"/>
        <end position="42"/>
    </location>
</feature>
<protein>
    <recommendedName>
        <fullName evidence="4">Lipoprotein</fullName>
    </recommendedName>
</protein>
<dbReference type="AlphaFoldDB" id="A0A839HDM8"/>
<proteinExistence type="predicted"/>
<evidence type="ECO:0008006" key="4">
    <source>
        <dbReference type="Google" id="ProtNLM"/>
    </source>
</evidence>
<reference evidence="2 3" key="1">
    <citation type="journal article" date="2020" name="Arch. Microbiol.">
        <title>The genome sequence of the giant phototrophic gammaproteobacterium Thiospirillum jenense gives insight into its physiological properties and phylogenetic relationships.</title>
        <authorList>
            <person name="Imhoff J.F."/>
            <person name="Meyer T.E."/>
            <person name="Kyndt J.A."/>
        </authorList>
    </citation>
    <scope>NUCLEOTIDE SEQUENCE [LARGE SCALE GENOMIC DNA]</scope>
    <source>
        <strain evidence="2 3">DSM 216</strain>
    </source>
</reference>
<dbReference type="EMBL" id="JABVCQ010000004">
    <property type="protein sequence ID" value="MBB1125119.1"/>
    <property type="molecule type" value="Genomic_DNA"/>
</dbReference>
<evidence type="ECO:0000313" key="3">
    <source>
        <dbReference type="Proteomes" id="UP000548632"/>
    </source>
</evidence>
<keyword evidence="1" id="KW-0812">Transmembrane</keyword>
<keyword evidence="1" id="KW-1133">Transmembrane helix</keyword>
<dbReference type="RefSeq" id="WP_182582240.1">
    <property type="nucleotide sequence ID" value="NZ_JABVCQ010000004.1"/>
</dbReference>
<dbReference type="Pfam" id="PF19795">
    <property type="entry name" value="DUF6279"/>
    <property type="match status" value="1"/>
</dbReference>
<organism evidence="2 3">
    <name type="scientific">Thiospirillum jenense</name>
    <dbReference type="NCBI Taxonomy" id="1653858"/>
    <lineage>
        <taxon>Bacteria</taxon>
        <taxon>Pseudomonadati</taxon>
        <taxon>Pseudomonadota</taxon>
        <taxon>Gammaproteobacteria</taxon>
        <taxon>Chromatiales</taxon>
        <taxon>Chromatiaceae</taxon>
        <taxon>Thiospirillum</taxon>
    </lineage>
</organism>
<gene>
    <name evidence="2" type="ORF">HUK38_02600</name>
</gene>
<dbReference type="Proteomes" id="UP000548632">
    <property type="component" value="Unassembled WGS sequence"/>
</dbReference>
<keyword evidence="3" id="KW-1185">Reference proteome</keyword>
<name>A0A839HDM8_9GAMM</name>
<sequence length="304" mass="34491">MRDCIQSATLFDRQRGSRPLIRLMAAIILPLVAGCSQVQFFYNTADFTIELYASRFLTLDTTQLAAWRPTVTATVARHRREELPQLAALFTRLADDARSGFTSANLAAALDAIETRYRQHALLAVDIMAPLLSRLNPTQISELEGQFVLQSRADATDNAAQSVAKRQRKRAERYETQIRWFVGELDATQRDLIRRLTASLPDTATEWYAFRDAKRRELVALLRLAANEAQLRTFLTEWLVEFRQLPPPLVQARPLLRQGVIDLLLALDQTFTPTQRGHLVARLTLLRDDFTALQERPATAMVGM</sequence>
<keyword evidence="1" id="KW-0472">Membrane</keyword>
<dbReference type="PROSITE" id="PS51257">
    <property type="entry name" value="PROKAR_LIPOPROTEIN"/>
    <property type="match status" value="1"/>
</dbReference>
<evidence type="ECO:0000256" key="1">
    <source>
        <dbReference type="SAM" id="Phobius"/>
    </source>
</evidence>
<evidence type="ECO:0000313" key="2">
    <source>
        <dbReference type="EMBL" id="MBB1125119.1"/>
    </source>
</evidence>